<dbReference type="Proteomes" id="UP001328107">
    <property type="component" value="Unassembled WGS sequence"/>
</dbReference>
<dbReference type="GO" id="GO:0035721">
    <property type="term" value="P:intraciliary retrograde transport"/>
    <property type="evidence" value="ECO:0007669"/>
    <property type="project" value="TreeGrafter"/>
</dbReference>
<dbReference type="Pfam" id="PF25062">
    <property type="entry name" value="ARM_TT21_N"/>
    <property type="match status" value="1"/>
</dbReference>
<name>A0AAN4ZST3_9BILA</name>
<protein>
    <submittedName>
        <fullName evidence="3">Uncharacterized protein</fullName>
    </submittedName>
</protein>
<comment type="caution">
    <text evidence="3">The sequence shown here is derived from an EMBL/GenBank/DDBJ whole genome shotgun (WGS) entry which is preliminary data.</text>
</comment>
<dbReference type="InterPro" id="IPR056832">
    <property type="entry name" value="ARM_TT21_2nd"/>
</dbReference>
<evidence type="ECO:0000313" key="4">
    <source>
        <dbReference type="Proteomes" id="UP001328107"/>
    </source>
</evidence>
<proteinExistence type="predicted"/>
<dbReference type="EMBL" id="BTRK01000003">
    <property type="protein sequence ID" value="GMR42510.1"/>
    <property type="molecule type" value="Genomic_DNA"/>
</dbReference>
<dbReference type="InterPro" id="IPR040364">
    <property type="entry name" value="TTC21A/TTC21B"/>
</dbReference>
<dbReference type="Pfam" id="PF25060">
    <property type="entry name" value="ARM_TT21_2nd"/>
    <property type="match status" value="1"/>
</dbReference>
<feature type="domain" description="Tetratricopeptide repeat protein 21A/21B second ARM" evidence="1">
    <location>
        <begin position="263"/>
        <end position="439"/>
    </location>
</feature>
<dbReference type="GO" id="GO:0030991">
    <property type="term" value="C:intraciliary transport particle A"/>
    <property type="evidence" value="ECO:0007669"/>
    <property type="project" value="TreeGrafter"/>
</dbReference>
<evidence type="ECO:0000259" key="2">
    <source>
        <dbReference type="Pfam" id="PF25062"/>
    </source>
</evidence>
<feature type="domain" description="Tetratricopeptide repeat protein 21A/21B N-terminal ARM repeat" evidence="2">
    <location>
        <begin position="7"/>
        <end position="223"/>
    </location>
</feature>
<dbReference type="GO" id="GO:0061512">
    <property type="term" value="P:protein localization to cilium"/>
    <property type="evidence" value="ECO:0007669"/>
    <property type="project" value="TreeGrafter"/>
</dbReference>
<keyword evidence="4" id="KW-1185">Reference proteome</keyword>
<dbReference type="InterPro" id="IPR056833">
    <property type="entry name" value="ARM_TT21_N"/>
</dbReference>
<feature type="non-terminal residue" evidence="3">
    <location>
        <position position="1"/>
    </location>
</feature>
<dbReference type="PANTHER" id="PTHR14699:SF0">
    <property type="entry name" value="TETRATRICOPEPTIDE REPEAT PROTEIN 21 HOMOLOG"/>
    <property type="match status" value="1"/>
</dbReference>
<dbReference type="GO" id="GO:0005929">
    <property type="term" value="C:cilium"/>
    <property type="evidence" value="ECO:0007669"/>
    <property type="project" value="GOC"/>
</dbReference>
<dbReference type="AlphaFoldDB" id="A0AAN4ZST3"/>
<sequence>WNGLTSIHFYIREGYFGSALSECEKRLIESNEPRLVVLRGLTLVLLERRSEGLRLLEGAREGECALGALYALRVAHARTTKADKESQRLVEAEIAKSQKEASLEALLSAIEVLILSQSMNGVKALLDRATSASGGTNGQVCNLMGWFEIQSGGNQNTAQKMFEKAAGMGYPDGYLGRVAILEKRRATPEMRIVAKELSTSNVRLIPAHIASAKADMADREWSSAAQTIANAALIQEDSVYLHFLRTVHAIVYKGSEMEEATNTLSAHFDKTEKANGHLAFSYALFFTSIALKNGSVIKLAKKMLERALAVSPSTDEYSVLAFRLFVAIGDEKEALNRAKILVKSPSDNPYALLSMVICSLMSGNIRDAHSQLSFVKEAHAKIKKSPLFHFLDGICARYVSNGSFDAFLISMKNAIEEQFANVQGVPFGIDGIFTLDVDF</sequence>
<dbReference type="Gene3D" id="1.25.40.10">
    <property type="entry name" value="Tetratricopeptide repeat domain"/>
    <property type="match status" value="1"/>
</dbReference>
<feature type="non-terminal residue" evidence="3">
    <location>
        <position position="439"/>
    </location>
</feature>
<dbReference type="PANTHER" id="PTHR14699">
    <property type="entry name" value="STI2 PROTEIN-RELATED"/>
    <property type="match status" value="1"/>
</dbReference>
<evidence type="ECO:0000313" key="3">
    <source>
        <dbReference type="EMBL" id="GMR42510.1"/>
    </source>
</evidence>
<accession>A0AAN4ZST3</accession>
<evidence type="ECO:0000259" key="1">
    <source>
        <dbReference type="Pfam" id="PF25060"/>
    </source>
</evidence>
<reference evidence="4" key="1">
    <citation type="submission" date="2022-10" db="EMBL/GenBank/DDBJ databases">
        <title>Genome assembly of Pristionchus species.</title>
        <authorList>
            <person name="Yoshida K."/>
            <person name="Sommer R.J."/>
        </authorList>
    </citation>
    <scope>NUCLEOTIDE SEQUENCE [LARGE SCALE GENOMIC DNA]</scope>
    <source>
        <strain evidence="4">RS5460</strain>
    </source>
</reference>
<organism evidence="3 4">
    <name type="scientific">Pristionchus mayeri</name>
    <dbReference type="NCBI Taxonomy" id="1317129"/>
    <lineage>
        <taxon>Eukaryota</taxon>
        <taxon>Metazoa</taxon>
        <taxon>Ecdysozoa</taxon>
        <taxon>Nematoda</taxon>
        <taxon>Chromadorea</taxon>
        <taxon>Rhabditida</taxon>
        <taxon>Rhabditina</taxon>
        <taxon>Diplogasteromorpha</taxon>
        <taxon>Diplogasteroidea</taxon>
        <taxon>Neodiplogasteridae</taxon>
        <taxon>Pristionchus</taxon>
    </lineage>
</organism>
<dbReference type="InterPro" id="IPR011990">
    <property type="entry name" value="TPR-like_helical_dom_sf"/>
</dbReference>
<gene>
    <name evidence="3" type="ORF">PMAYCL1PPCAC_12705</name>
</gene>